<dbReference type="Proteomes" id="UP000008701">
    <property type="component" value="Chromosome"/>
</dbReference>
<dbReference type="SMART" id="SM00028">
    <property type="entry name" value="TPR"/>
    <property type="match status" value="7"/>
</dbReference>
<dbReference type="InterPro" id="IPR011990">
    <property type="entry name" value="TPR-like_helical_dom_sf"/>
</dbReference>
<proteinExistence type="predicted"/>
<dbReference type="PANTHER" id="PTHR45641:SF19">
    <property type="entry name" value="NEPHROCYSTIN-3"/>
    <property type="match status" value="1"/>
</dbReference>
<dbReference type="HOGENOM" id="CLU_322562_0_0_10"/>
<dbReference type="Gene3D" id="1.25.40.10">
    <property type="entry name" value="Tetratricopeptide repeat domain"/>
    <property type="match status" value="3"/>
</dbReference>
<evidence type="ECO:0000313" key="7">
    <source>
        <dbReference type="Proteomes" id="UP000008701"/>
    </source>
</evidence>
<reference evidence="6 7" key="1">
    <citation type="submission" date="2006-12" db="EMBL/GenBank/DDBJ databases">
        <title>Complete sequence of Chlorobium phaeobacteroides DSM 266.</title>
        <authorList>
            <consortium name="US DOE Joint Genome Institute"/>
            <person name="Copeland A."/>
            <person name="Lucas S."/>
            <person name="Lapidus A."/>
            <person name="Barry K."/>
            <person name="Detter J.C."/>
            <person name="Glavina del Rio T."/>
            <person name="Hammon N."/>
            <person name="Israni S."/>
            <person name="Pitluck S."/>
            <person name="Goltsman E."/>
            <person name="Schmutz J."/>
            <person name="Larimer F."/>
            <person name="Land M."/>
            <person name="Hauser L."/>
            <person name="Mikhailova N."/>
            <person name="Li T."/>
            <person name="Overmann J."/>
            <person name="Bryant D.A."/>
            <person name="Richardson P."/>
        </authorList>
    </citation>
    <scope>NUCLEOTIDE SEQUENCE [LARGE SCALE GENOMIC DNA]</scope>
    <source>
        <strain evidence="6 7">DSM 266</strain>
    </source>
</reference>
<gene>
    <name evidence="6" type="ordered locus">Cpha266_0160</name>
</gene>
<organism evidence="6 7">
    <name type="scientific">Chlorobium phaeobacteroides (strain DSM 266 / SMG 266 / 2430)</name>
    <dbReference type="NCBI Taxonomy" id="290317"/>
    <lineage>
        <taxon>Bacteria</taxon>
        <taxon>Pseudomonadati</taxon>
        <taxon>Chlorobiota</taxon>
        <taxon>Chlorobiia</taxon>
        <taxon>Chlorobiales</taxon>
        <taxon>Chlorobiaceae</taxon>
        <taxon>Chlorobium/Pelodictyon group</taxon>
        <taxon>Chlorobium</taxon>
    </lineage>
</organism>
<dbReference type="Gene3D" id="3.40.50.10140">
    <property type="entry name" value="Toll/interleukin-1 receptor homology (TIR) domain"/>
    <property type="match status" value="1"/>
</dbReference>
<dbReference type="InterPro" id="IPR035897">
    <property type="entry name" value="Toll_tir_struct_dom_sf"/>
</dbReference>
<keyword evidence="4" id="KW-0812">Transmembrane</keyword>
<evidence type="ECO:0000313" key="6">
    <source>
        <dbReference type="EMBL" id="ABL64227.1"/>
    </source>
</evidence>
<keyword evidence="4" id="KW-1133">Transmembrane helix</keyword>
<dbReference type="InterPro" id="IPR000157">
    <property type="entry name" value="TIR_dom"/>
</dbReference>
<dbReference type="Pfam" id="PF13676">
    <property type="entry name" value="TIR_2"/>
    <property type="match status" value="1"/>
</dbReference>
<evidence type="ECO:0000256" key="3">
    <source>
        <dbReference type="PROSITE-ProRule" id="PRU00339"/>
    </source>
</evidence>
<dbReference type="STRING" id="290317.Cpha266_0160"/>
<dbReference type="PANTHER" id="PTHR45641">
    <property type="entry name" value="TETRATRICOPEPTIDE REPEAT PROTEIN (AFU_ORTHOLOGUE AFUA_6G03870)"/>
    <property type="match status" value="1"/>
</dbReference>
<dbReference type="RefSeq" id="WP_011744067.1">
    <property type="nucleotide sequence ID" value="NC_008639.1"/>
</dbReference>
<evidence type="ECO:0000259" key="5">
    <source>
        <dbReference type="PROSITE" id="PS50104"/>
    </source>
</evidence>
<feature type="repeat" description="TPR" evidence="3">
    <location>
        <begin position="751"/>
        <end position="784"/>
    </location>
</feature>
<dbReference type="OrthoDB" id="7308181at2"/>
<dbReference type="EMBL" id="CP000492">
    <property type="protein sequence ID" value="ABL64227.1"/>
    <property type="molecule type" value="Genomic_DNA"/>
</dbReference>
<evidence type="ECO:0000256" key="4">
    <source>
        <dbReference type="SAM" id="Phobius"/>
    </source>
</evidence>
<accession>A1BCV0</accession>
<keyword evidence="7" id="KW-1185">Reference proteome</keyword>
<keyword evidence="1" id="KW-0677">Repeat</keyword>
<dbReference type="KEGG" id="cph:Cpha266_0160"/>
<dbReference type="SUPFAM" id="SSF48452">
    <property type="entry name" value="TPR-like"/>
    <property type="match status" value="2"/>
</dbReference>
<keyword evidence="4" id="KW-0472">Membrane</keyword>
<dbReference type="PROSITE" id="PS50005">
    <property type="entry name" value="TPR"/>
    <property type="match status" value="1"/>
</dbReference>
<evidence type="ECO:0000256" key="2">
    <source>
        <dbReference type="ARBA" id="ARBA00022803"/>
    </source>
</evidence>
<sequence length="897" mass="102338">MTTTRLRRQYQYFAFISYSHTDAKVAEWLHRKLESYRLPNAVLRKSDGQLPRHVRPIFRDIADLSSGSLARTLREEIGQSQFLIVICSPDSAKSEWVEMEVSHFLTLRGHEFVIPVIIKGTPYAKDAVDECLPLSLLRTEVDLLGISFAGQSKEQVLLKTVSALLDIKYDSLYDRHRRRQRRQRMFAATVVTVMFVVVLTASLFSFIQWNRAEQRRAEAEQLLNYLLLDLHPKLKQFGRLDILESVAEKSREYIDYISTDVRDPIDAIQAISLRRNMAEVYQSVGKLENAEALHLKNISVLKKLEQIDPKMEIIHLLKGEEHQALASIRKTEGRFQDALHESLTAFSVFKSFVSVKSDARWRSAKASSEQRLSDAYYDLGMGKQAAWHINSAVSDFRRILHEHSAGDNSYKADLAYALVSKSRVEVKWGTTSRAYSVFVEASELFRQHLEEHPEDREVRASFANVVSDLAAMLKDMGRLEDALIYWDLAIDAERELVTFEPLNVRWHADLSETMMNKANALGRLGRTGEGFLLYEEVSRHQRKLIALQPKVARWRATYAWCRHNMAIEYARLGKNKGAIDLWNDAIATIEQLRKDGRAKREWLLDLCNMLDQRATITAENGNFEKAEQDIKASQAIRASLISDSNSSPDELSQMGLNQARKALLDYYRKDYSHAMVSIKAAEGYLRRAVKLDEANCEWRAHLAGTLRNSSVIHRAAGFPDKAKRAIDECIVILEKLRIRQPSDKKIRVDLSQAYNNQGNLYNDFGSIKSSVSAWEKSLTLDSDPAQREFLATRLGTLAYQYILLQDPGKSEMSARKALEVDAAPWIQINLGHALFLQDMREAAKAQYLNAMRKDGKILASISADFVDMENHGIHVRNAIQMLDELRGAALETNNEKQ</sequence>
<dbReference type="AlphaFoldDB" id="A1BCV0"/>
<keyword evidence="2 3" id="KW-0802">TPR repeat</keyword>
<dbReference type="SMART" id="SM00255">
    <property type="entry name" value="TIR"/>
    <property type="match status" value="1"/>
</dbReference>
<evidence type="ECO:0000256" key="1">
    <source>
        <dbReference type="ARBA" id="ARBA00022737"/>
    </source>
</evidence>
<dbReference type="InterPro" id="IPR019734">
    <property type="entry name" value="TPR_rpt"/>
</dbReference>
<dbReference type="PROSITE" id="PS50104">
    <property type="entry name" value="TIR"/>
    <property type="match status" value="1"/>
</dbReference>
<dbReference type="SUPFAM" id="SSF52200">
    <property type="entry name" value="Toll/Interleukin receptor TIR domain"/>
    <property type="match status" value="1"/>
</dbReference>
<feature type="domain" description="TIR" evidence="5">
    <location>
        <begin position="10"/>
        <end position="162"/>
    </location>
</feature>
<name>A1BCV0_CHLPD</name>
<dbReference type="eggNOG" id="COG0457">
    <property type="taxonomic scope" value="Bacteria"/>
</dbReference>
<feature type="transmembrane region" description="Helical" evidence="4">
    <location>
        <begin position="185"/>
        <end position="207"/>
    </location>
</feature>
<dbReference type="GO" id="GO:0007165">
    <property type="term" value="P:signal transduction"/>
    <property type="evidence" value="ECO:0007669"/>
    <property type="project" value="InterPro"/>
</dbReference>
<protein>
    <submittedName>
        <fullName evidence="6">TPR repeat-containing protein</fullName>
    </submittedName>
</protein>